<dbReference type="EMBL" id="LITQ01000014">
    <property type="protein sequence ID" value="OAA93227.1"/>
    <property type="molecule type" value="Genomic_DNA"/>
</dbReference>
<gene>
    <name evidence="4" type="ORF">CLCOS_17140</name>
    <name evidence="3" type="ORF">WX73_00179</name>
</gene>
<evidence type="ECO:0000256" key="2">
    <source>
        <dbReference type="SAM" id="SignalP"/>
    </source>
</evidence>
<dbReference type="Pfam" id="PF13343">
    <property type="entry name" value="SBP_bac_6"/>
    <property type="match status" value="1"/>
</dbReference>
<comment type="caution">
    <text evidence="3">The sequence shown here is derived from an EMBL/GenBank/DDBJ whole genome shotgun (WGS) entry which is preliminary data.</text>
</comment>
<feature type="signal peptide" evidence="2">
    <location>
        <begin position="1"/>
        <end position="24"/>
    </location>
</feature>
<evidence type="ECO:0000313" key="3">
    <source>
        <dbReference type="EMBL" id="OAA93227.1"/>
    </source>
</evidence>
<dbReference type="GO" id="GO:0030976">
    <property type="term" value="F:thiamine pyrophosphate binding"/>
    <property type="evidence" value="ECO:0007669"/>
    <property type="project" value="TreeGrafter"/>
</dbReference>
<reference evidence="4 6" key="2">
    <citation type="journal article" date="2016" name="Front. Microbiol.">
        <title>Industrial Acetogenic Biocatalysts: A Comparative Metabolic and Genomic Analysis.</title>
        <authorList>
            <person name="Bengelsdorf F."/>
            <person name="Poehlein A."/>
            <person name="Sonja S."/>
            <person name="Erz C."/>
            <person name="Hummel T."/>
            <person name="Hoffmeister S."/>
            <person name="Daniel R."/>
            <person name="Durre P."/>
        </authorList>
    </citation>
    <scope>NUCLEOTIDE SEQUENCE [LARGE SCALE GENOMIC DNA]</scope>
    <source>
        <strain evidence="4 6">PTA-10522</strain>
    </source>
</reference>
<dbReference type="PATRIC" id="fig|1705578.3.peg.563"/>
<keyword evidence="6" id="KW-1185">Reference proteome</keyword>
<dbReference type="AlphaFoldDB" id="A0A170NMW5"/>
<dbReference type="SUPFAM" id="SSF53850">
    <property type="entry name" value="Periplasmic binding protein-like II"/>
    <property type="match status" value="1"/>
</dbReference>
<dbReference type="EMBL" id="LROR01000038">
    <property type="protein sequence ID" value="OBR95390.1"/>
    <property type="molecule type" value="Genomic_DNA"/>
</dbReference>
<dbReference type="RefSeq" id="WP_063601035.1">
    <property type="nucleotide sequence ID" value="NZ_LITQ01000014.1"/>
</dbReference>
<dbReference type="Gene3D" id="3.40.190.10">
    <property type="entry name" value="Periplasmic binding protein-like II"/>
    <property type="match status" value="2"/>
</dbReference>
<proteinExistence type="predicted"/>
<organism evidence="3 5">
    <name type="scientific">Clostridium coskatii</name>
    <dbReference type="NCBI Taxonomy" id="1705578"/>
    <lineage>
        <taxon>Bacteria</taxon>
        <taxon>Bacillati</taxon>
        <taxon>Bacillota</taxon>
        <taxon>Clostridia</taxon>
        <taxon>Eubacteriales</taxon>
        <taxon>Clostridiaceae</taxon>
        <taxon>Clostridium</taxon>
    </lineage>
</organism>
<reference evidence="3 5" key="1">
    <citation type="journal article" date="2015" name="Biotechnol. Bioeng.">
        <title>Genome sequence and phenotypic characterization of Caulobacter segnis.</title>
        <authorList>
            <person name="Patel S."/>
            <person name="Fletcher B."/>
            <person name="Scott D.C."/>
            <person name="Ely B."/>
        </authorList>
    </citation>
    <scope>NUCLEOTIDE SEQUENCE [LARGE SCALE GENOMIC DNA]</scope>
    <source>
        <strain evidence="3 5">PS02</strain>
    </source>
</reference>
<name>A0A170NMW5_9CLOT</name>
<sequence>MLKNSKRAIILSLIVTSIFTSTLAGCGTKRDAVKTNNNDAQLQVRPTKEAVKKEGKLISYGMPDTWANYSEIFKNVENQYGIIHQDTDMTSVEELSKFKAEKDKPVGDIGDVGITFGDIAKSQNIVQPYKNKYWNDVPDWAKDKDGYWTGAYTGTIAFFVNKKLVKDAPHSFKELLNPEYKKCISVGDVMKAAESQNAVLAAAYANGGDEKNIQPGIDFFKKLNAMGNLNNVDEKVSNFQKGEIPIGIVWDFNALNYKKQIDQAGDYEVVIPTDATVMSAYVSIINKYAPHPNAAKAFQDYLFSDQGQINLAKGFARPIRKVNIPEDVKKQMMPDSDYKSAKTIKDYAVWNKTCKEIPDLWKQNILAQ</sequence>
<dbReference type="GO" id="GO:0015888">
    <property type="term" value="P:thiamine transport"/>
    <property type="evidence" value="ECO:0007669"/>
    <property type="project" value="TreeGrafter"/>
</dbReference>
<evidence type="ECO:0000313" key="5">
    <source>
        <dbReference type="Proteomes" id="UP000077384"/>
    </source>
</evidence>
<feature type="chain" id="PRO_5039345746" evidence="2">
    <location>
        <begin position="25"/>
        <end position="368"/>
    </location>
</feature>
<dbReference type="Proteomes" id="UP000093694">
    <property type="component" value="Unassembled WGS sequence"/>
</dbReference>
<dbReference type="PANTHER" id="PTHR30006:SF2">
    <property type="entry name" value="ABC TRANSPORTER SUBSTRATE-BINDING PROTEIN"/>
    <property type="match status" value="1"/>
</dbReference>
<protein>
    <submittedName>
        <fullName evidence="3">Sulfate transporter subunit</fullName>
    </submittedName>
</protein>
<evidence type="ECO:0000313" key="4">
    <source>
        <dbReference type="EMBL" id="OBR95390.1"/>
    </source>
</evidence>
<evidence type="ECO:0000313" key="6">
    <source>
        <dbReference type="Proteomes" id="UP000093694"/>
    </source>
</evidence>
<accession>A0A170NMW5</accession>
<keyword evidence="1 2" id="KW-0732">Signal</keyword>
<evidence type="ECO:0000256" key="1">
    <source>
        <dbReference type="ARBA" id="ARBA00022729"/>
    </source>
</evidence>
<dbReference type="GO" id="GO:0030975">
    <property type="term" value="F:thiamine binding"/>
    <property type="evidence" value="ECO:0007669"/>
    <property type="project" value="TreeGrafter"/>
</dbReference>
<dbReference type="PROSITE" id="PS51257">
    <property type="entry name" value="PROKAR_LIPOPROTEIN"/>
    <property type="match status" value="1"/>
</dbReference>
<dbReference type="PANTHER" id="PTHR30006">
    <property type="entry name" value="THIAMINE-BINDING PERIPLASMIC PROTEIN-RELATED"/>
    <property type="match status" value="1"/>
</dbReference>
<dbReference type="GO" id="GO:0030288">
    <property type="term" value="C:outer membrane-bounded periplasmic space"/>
    <property type="evidence" value="ECO:0007669"/>
    <property type="project" value="TreeGrafter"/>
</dbReference>
<dbReference type="Proteomes" id="UP000077384">
    <property type="component" value="Unassembled WGS sequence"/>
</dbReference>